<comment type="catalytic activity">
    <reaction evidence="1">
        <text>ATP + protein L-histidine = ADP + protein N-phospho-L-histidine.</text>
        <dbReference type="EC" id="2.7.13.3"/>
    </reaction>
</comment>
<dbReference type="EMBL" id="MRCB01000008">
    <property type="protein sequence ID" value="OKH23871.1"/>
    <property type="molecule type" value="Genomic_DNA"/>
</dbReference>
<dbReference type="SMART" id="SM00387">
    <property type="entry name" value="HATPase_c"/>
    <property type="match status" value="1"/>
</dbReference>
<dbReference type="InterPro" id="IPR008207">
    <property type="entry name" value="Sig_transdc_His_kin_Hpt_dom"/>
</dbReference>
<dbReference type="InterPro" id="IPR005467">
    <property type="entry name" value="His_kinase_dom"/>
</dbReference>
<evidence type="ECO:0000256" key="5">
    <source>
        <dbReference type="ARBA" id="ARBA00022777"/>
    </source>
</evidence>
<name>A0A1U7HJZ5_9CYAN</name>
<dbReference type="InterPro" id="IPR051315">
    <property type="entry name" value="Bact_Chemotaxis_CheA"/>
</dbReference>
<comment type="caution">
    <text evidence="13">The sequence shown here is derived from an EMBL/GenBank/DDBJ whole genome shotgun (WGS) entry which is preliminary data.</text>
</comment>
<dbReference type="InterPro" id="IPR036890">
    <property type="entry name" value="HATPase_C_sf"/>
</dbReference>
<feature type="domain" description="Histidine kinase" evidence="10">
    <location>
        <begin position="447"/>
        <end position="696"/>
    </location>
</feature>
<dbReference type="CDD" id="cd00088">
    <property type="entry name" value="HPT"/>
    <property type="match status" value="1"/>
</dbReference>
<dbReference type="Pfam" id="PF02518">
    <property type="entry name" value="HATPase_c"/>
    <property type="match status" value="1"/>
</dbReference>
<feature type="domain" description="Response regulatory" evidence="11">
    <location>
        <begin position="898"/>
        <end position="1016"/>
    </location>
</feature>
<dbReference type="STRING" id="1921803.NIES593_09150"/>
<dbReference type="InterPro" id="IPR011006">
    <property type="entry name" value="CheY-like_superfamily"/>
</dbReference>
<evidence type="ECO:0000256" key="1">
    <source>
        <dbReference type="ARBA" id="ARBA00000085"/>
    </source>
</evidence>
<accession>A0A1U7HJZ5</accession>
<evidence type="ECO:0000256" key="6">
    <source>
        <dbReference type="ARBA" id="ARBA00023012"/>
    </source>
</evidence>
<feature type="region of interest" description="Disordered" evidence="9">
    <location>
        <begin position="245"/>
        <end position="276"/>
    </location>
</feature>
<dbReference type="PANTHER" id="PTHR43395:SF1">
    <property type="entry name" value="CHEMOTAXIS PROTEIN CHEA"/>
    <property type="match status" value="1"/>
</dbReference>
<dbReference type="FunFam" id="3.30.565.10:FF:000016">
    <property type="entry name" value="Chemotaxis protein CheA, putative"/>
    <property type="match status" value="1"/>
</dbReference>
<protein>
    <recommendedName>
        <fullName evidence="2">histidine kinase</fullName>
        <ecNumber evidence="2">2.7.13.3</ecNumber>
    </recommendedName>
</protein>
<dbReference type="InterPro" id="IPR036641">
    <property type="entry name" value="HPT_dom_sf"/>
</dbReference>
<keyword evidence="4" id="KW-0808">Transferase</keyword>
<dbReference type="SUPFAM" id="SSF50341">
    <property type="entry name" value="CheW-like"/>
    <property type="match status" value="1"/>
</dbReference>
<dbReference type="InterPro" id="IPR004358">
    <property type="entry name" value="Sig_transdc_His_kin-like_C"/>
</dbReference>
<proteinExistence type="predicted"/>
<dbReference type="OrthoDB" id="291966at2"/>
<feature type="domain" description="HPt" evidence="12">
    <location>
        <begin position="4"/>
        <end position="107"/>
    </location>
</feature>
<sequence>MTADSEIRDSAYRQFLEEAPELLGTIEQNLLTLCAEPRNRNVHSVMRAMHTLKGAASTVGLETIVALAHAFEDIVESFYHPDLIVDIELFSMLLAGFDRLRHLVTAKLTEAAIDEREVLQEANDLFAQLRARLGKYYGQQNSFATPPEKGEFDLVRAIFEVGVQKRLEALGKILLKAKETDEIAANLRSELELLVGLADSLNLPGFALIAKTALRAVEVRPQEAATIAKVALDNLLQGQEQVLAGDRERGGEPSPELLKMAEAPPQETDRSQASPSEDIWEELELALAEFESDKSLPASDADEQLNWDSLTELTESLGDSSEQAESAPWLEQLWNESANVQPASEAERTEELAQSNAIATPEPLPEPTVPQSVRVKLEGLKRIDRALGEIQVYNNRQSSDRDRLQHTLQNLIESQKHHQQTIERLRDWVEKIASQRKQTEASLAPSRLAYQQRDSYSELESLARRALVETGHLQAAMESLEQIANSSQQASQKQQRLVSDLQDGLIETRMVPLAEVLDRFRQTVRQLENVHLKPVRLQLSGINILVDKAIAEKLYAPLLHLIRNAFDHGIEPAEVRRQHGKSEVGQIEIRAYQQGWQTVIEVKDDGQGLDFDRIRDRVVALNLFEPEVASQLSTQQLSELLFEPGFSTSSTISQLSGRGIGLETVKAEVEALNGTCTVRSEPYRGTTFSLRFPMTLTIVKLTVVQAGKMLYTLLSDTVEKILLPDERQFVRSQGRKFLSYRLAEDPILVPVHKLSELVAYGSPIAQKANRSSAIEDQKPASDLHSYLLVLRYGEKLIGLEVDRVFGEQKTTIKPLGSAISPPNYVYGCSVLDRDRLALAIDGSLLVGQAQTSARQVSDAPPSYGFKANLQPALPLRDMPLLAPKTPVRQIGLSPSHSAILVVDDSISQRQKTASLLQKAGYRIVQAKNGLDAIEQLQMDRQKIRLVICDIEMPHLNGFEFLSYCRHREEWAKLPIVMLANRGGRQHRKIALGLGATAYFTRPYIESDLLSTIESAIARSLDDFAPIIKMS</sequence>
<reference evidence="13 14" key="1">
    <citation type="submission" date="2016-11" db="EMBL/GenBank/DDBJ databases">
        <title>Draft Genome Sequences of Nine Cyanobacterial Strains from Diverse Habitats.</title>
        <authorList>
            <person name="Zhu T."/>
            <person name="Hou S."/>
            <person name="Lu X."/>
            <person name="Hess W.R."/>
        </authorList>
    </citation>
    <scope>NUCLEOTIDE SEQUENCE [LARGE SCALE GENOMIC DNA]</scope>
    <source>
        <strain evidence="13 14">NIES-593</strain>
    </source>
</reference>
<dbReference type="Pfam" id="PF01627">
    <property type="entry name" value="Hpt"/>
    <property type="match status" value="1"/>
</dbReference>
<dbReference type="InterPro" id="IPR036061">
    <property type="entry name" value="CheW-like_dom_sf"/>
</dbReference>
<dbReference type="InterPro" id="IPR003594">
    <property type="entry name" value="HATPase_dom"/>
</dbReference>
<evidence type="ECO:0000256" key="7">
    <source>
        <dbReference type="PROSITE-ProRule" id="PRU00110"/>
    </source>
</evidence>
<keyword evidence="3 8" id="KW-0597">Phosphoprotein</keyword>
<dbReference type="GO" id="GO:0004673">
    <property type="term" value="F:protein histidine kinase activity"/>
    <property type="evidence" value="ECO:0007669"/>
    <property type="project" value="UniProtKB-EC"/>
</dbReference>
<dbReference type="PROSITE" id="PS50894">
    <property type="entry name" value="HPT"/>
    <property type="match status" value="1"/>
</dbReference>
<dbReference type="InterPro" id="IPR001789">
    <property type="entry name" value="Sig_transdc_resp-reg_receiver"/>
</dbReference>
<dbReference type="PRINTS" id="PR00344">
    <property type="entry name" value="BCTRLSENSOR"/>
</dbReference>
<dbReference type="GO" id="GO:0006935">
    <property type="term" value="P:chemotaxis"/>
    <property type="evidence" value="ECO:0007669"/>
    <property type="project" value="InterPro"/>
</dbReference>
<dbReference type="RefSeq" id="WP_073599340.1">
    <property type="nucleotide sequence ID" value="NZ_MRCB01000008.1"/>
</dbReference>
<evidence type="ECO:0000256" key="2">
    <source>
        <dbReference type="ARBA" id="ARBA00012438"/>
    </source>
</evidence>
<keyword evidence="6" id="KW-0902">Two-component regulatory system</keyword>
<dbReference type="PROSITE" id="PS50109">
    <property type="entry name" value="HIS_KIN"/>
    <property type="match status" value="1"/>
</dbReference>
<feature type="modified residue" description="Phosphohistidine" evidence="7">
    <location>
        <position position="50"/>
    </location>
</feature>
<dbReference type="SUPFAM" id="SSF52172">
    <property type="entry name" value="CheY-like"/>
    <property type="match status" value="1"/>
</dbReference>
<dbReference type="Gene3D" id="3.30.565.10">
    <property type="entry name" value="Histidine kinase-like ATPase, C-terminal domain"/>
    <property type="match status" value="1"/>
</dbReference>
<dbReference type="PROSITE" id="PS50110">
    <property type="entry name" value="RESPONSE_REGULATORY"/>
    <property type="match status" value="1"/>
</dbReference>
<dbReference type="Gene3D" id="3.40.50.2300">
    <property type="match status" value="1"/>
</dbReference>
<dbReference type="SMART" id="SM00073">
    <property type="entry name" value="HPT"/>
    <property type="match status" value="1"/>
</dbReference>
<evidence type="ECO:0000256" key="3">
    <source>
        <dbReference type="ARBA" id="ARBA00022553"/>
    </source>
</evidence>
<dbReference type="EC" id="2.7.13.3" evidence="2"/>
<evidence type="ECO:0000259" key="12">
    <source>
        <dbReference type="PROSITE" id="PS50894"/>
    </source>
</evidence>
<evidence type="ECO:0000256" key="9">
    <source>
        <dbReference type="SAM" id="MobiDB-lite"/>
    </source>
</evidence>
<dbReference type="SUPFAM" id="SSF47226">
    <property type="entry name" value="Histidine-containing phosphotransfer domain, HPT domain"/>
    <property type="match status" value="1"/>
</dbReference>
<dbReference type="Gene3D" id="1.20.120.160">
    <property type="entry name" value="HPT domain"/>
    <property type="match status" value="1"/>
</dbReference>
<dbReference type="Proteomes" id="UP000186868">
    <property type="component" value="Unassembled WGS sequence"/>
</dbReference>
<dbReference type="Gene3D" id="2.30.30.40">
    <property type="entry name" value="SH3 Domains"/>
    <property type="match status" value="1"/>
</dbReference>
<evidence type="ECO:0000256" key="4">
    <source>
        <dbReference type="ARBA" id="ARBA00022679"/>
    </source>
</evidence>
<evidence type="ECO:0000259" key="10">
    <source>
        <dbReference type="PROSITE" id="PS50109"/>
    </source>
</evidence>
<dbReference type="Pfam" id="PF01584">
    <property type="entry name" value="CheW"/>
    <property type="match status" value="1"/>
</dbReference>
<evidence type="ECO:0000259" key="11">
    <source>
        <dbReference type="PROSITE" id="PS50110"/>
    </source>
</evidence>
<keyword evidence="14" id="KW-1185">Reference proteome</keyword>
<dbReference type="AlphaFoldDB" id="A0A1U7HJZ5"/>
<dbReference type="SMART" id="SM00260">
    <property type="entry name" value="CheW"/>
    <property type="match status" value="1"/>
</dbReference>
<dbReference type="SUPFAM" id="SSF55874">
    <property type="entry name" value="ATPase domain of HSP90 chaperone/DNA topoisomerase II/histidine kinase"/>
    <property type="match status" value="1"/>
</dbReference>
<dbReference type="Pfam" id="PF00072">
    <property type="entry name" value="Response_reg"/>
    <property type="match status" value="1"/>
</dbReference>
<gene>
    <name evidence="13" type="ORF">NIES593_09150</name>
</gene>
<dbReference type="PANTHER" id="PTHR43395">
    <property type="entry name" value="SENSOR HISTIDINE KINASE CHEA"/>
    <property type="match status" value="1"/>
</dbReference>
<keyword evidence="5" id="KW-0418">Kinase</keyword>
<dbReference type="CDD" id="cd00156">
    <property type="entry name" value="REC"/>
    <property type="match status" value="1"/>
</dbReference>
<dbReference type="GO" id="GO:0000160">
    <property type="term" value="P:phosphorelay signal transduction system"/>
    <property type="evidence" value="ECO:0007669"/>
    <property type="project" value="UniProtKB-KW"/>
</dbReference>
<feature type="modified residue" description="4-aspartylphosphate" evidence="8">
    <location>
        <position position="949"/>
    </location>
</feature>
<dbReference type="InterPro" id="IPR002545">
    <property type="entry name" value="CheW-lke_dom"/>
</dbReference>
<evidence type="ECO:0000256" key="8">
    <source>
        <dbReference type="PROSITE-ProRule" id="PRU00169"/>
    </source>
</evidence>
<evidence type="ECO:0000313" key="13">
    <source>
        <dbReference type="EMBL" id="OKH23871.1"/>
    </source>
</evidence>
<organism evidence="13 14">
    <name type="scientific">Hydrococcus rivularis NIES-593</name>
    <dbReference type="NCBI Taxonomy" id="1921803"/>
    <lineage>
        <taxon>Bacteria</taxon>
        <taxon>Bacillati</taxon>
        <taxon>Cyanobacteriota</taxon>
        <taxon>Cyanophyceae</taxon>
        <taxon>Pleurocapsales</taxon>
        <taxon>Hydrococcaceae</taxon>
        <taxon>Hydrococcus</taxon>
    </lineage>
</organism>
<evidence type="ECO:0000313" key="14">
    <source>
        <dbReference type="Proteomes" id="UP000186868"/>
    </source>
</evidence>
<dbReference type="SMART" id="SM00448">
    <property type="entry name" value="REC"/>
    <property type="match status" value="1"/>
</dbReference>